<dbReference type="FunFam" id="1.50.10.130:FF:000001">
    <property type="entry name" value="Isoprene synthase, chloroplastic"/>
    <property type="match status" value="1"/>
</dbReference>
<dbReference type="Pfam" id="PF01397">
    <property type="entry name" value="Terpene_synth"/>
    <property type="match status" value="1"/>
</dbReference>
<dbReference type="STRING" id="157652.A0A371FAD1"/>
<evidence type="ECO:0000313" key="8">
    <source>
        <dbReference type="Proteomes" id="UP000257109"/>
    </source>
</evidence>
<feature type="non-terminal residue" evidence="7">
    <location>
        <position position="553"/>
    </location>
</feature>
<dbReference type="InterPro" id="IPR034741">
    <property type="entry name" value="Terpene_cyclase-like_1_C"/>
</dbReference>
<dbReference type="Gene3D" id="1.10.600.10">
    <property type="entry name" value="Farnesyl Diphosphate Synthase"/>
    <property type="match status" value="1"/>
</dbReference>
<dbReference type="SUPFAM" id="SSF48239">
    <property type="entry name" value="Terpenoid cyclases/Protein prenyltransferases"/>
    <property type="match status" value="1"/>
</dbReference>
<feature type="non-terminal residue" evidence="7">
    <location>
        <position position="1"/>
    </location>
</feature>
<dbReference type="Proteomes" id="UP000257109">
    <property type="component" value="Unassembled WGS sequence"/>
</dbReference>
<feature type="domain" description="Terpene synthase N-terminal" evidence="5">
    <location>
        <begin position="27"/>
        <end position="210"/>
    </location>
</feature>
<name>A0A371FAD1_MUCPR</name>
<sequence length="553" mass="64568">YVESLTSAFFTYFFQSHLYYKHSIPCNQLQETNDNKKQQFLMKKEEVKKMFLSSSNSILQKLNFIDSLQRLGISYHFQHEIDEALEQIHSTFTTDNVIKEEGCLHCLALLFRLLRQTGYHISSGKRKLKSHLMCGCILIDIFKKFKNNQGNFSQKVAKDVQGMWSLFEAAQLRVRGEDILDEALDFTHTHLKSLTNQLSSPFAAQISHCLRKPLQKGVPRLEARRYISFYEEDPSHCKVLLTFAKLDFNMLQELHKKEVSSITKWWKRSEFARKVRYARERVVEGYLWPLAMSYEPEHSAARKMESKLIGCISLLDDTYDAYGTIEELELLTQAIQRWDISFIQSLPESMKVVFNAIVELWDEIKLTTVESEKSSMVVQIVKQAFGNLARAYLVEAKWRHEVYIPTYQEYKINGAISSTYPLQITSFLLLTNFSTQEVFDWTLSDPTILKAFEQQRMHVASAVECCMKQYGISQDEAYKFIRKEIEDFWKVINEECLKSGHIPKLVLDCILNVARITEFTYENFEDKYTDGELLKDHVVALLVDPIRIEQHDT</sequence>
<gene>
    <name evidence="7" type="ORF">CR513_45067</name>
</gene>
<evidence type="ECO:0000259" key="6">
    <source>
        <dbReference type="Pfam" id="PF03936"/>
    </source>
</evidence>
<dbReference type="GO" id="GO:0010333">
    <property type="term" value="F:terpene synthase activity"/>
    <property type="evidence" value="ECO:0007669"/>
    <property type="project" value="InterPro"/>
</dbReference>
<dbReference type="OrthoDB" id="1877784at2759"/>
<dbReference type="InterPro" id="IPR001906">
    <property type="entry name" value="Terpene_synth_N"/>
</dbReference>
<comment type="caution">
    <text evidence="7">The sequence shown here is derived from an EMBL/GenBank/DDBJ whole genome shotgun (WGS) entry which is preliminary data.</text>
</comment>
<dbReference type="PANTHER" id="PTHR31225">
    <property type="entry name" value="OS04G0344100 PROTEIN-RELATED"/>
    <property type="match status" value="1"/>
</dbReference>
<evidence type="ECO:0000256" key="4">
    <source>
        <dbReference type="ARBA" id="ARBA00023239"/>
    </source>
</evidence>
<reference evidence="7" key="1">
    <citation type="submission" date="2018-05" db="EMBL/GenBank/DDBJ databases">
        <title>Draft genome of Mucuna pruriens seed.</title>
        <authorList>
            <person name="Nnadi N.E."/>
            <person name="Vos R."/>
            <person name="Hasami M.H."/>
            <person name="Devisetty U.K."/>
            <person name="Aguiy J.C."/>
        </authorList>
    </citation>
    <scope>NUCLEOTIDE SEQUENCE [LARGE SCALE GENOMIC DNA]</scope>
    <source>
        <strain evidence="7">JCA_2017</strain>
    </source>
</reference>
<dbReference type="InterPro" id="IPR005630">
    <property type="entry name" value="Terpene_synthase_metal-bd"/>
</dbReference>
<dbReference type="Gene3D" id="1.50.10.130">
    <property type="entry name" value="Terpene synthase, N-terminal domain"/>
    <property type="match status" value="1"/>
</dbReference>
<dbReference type="InterPro" id="IPR050148">
    <property type="entry name" value="Terpene_synthase-like"/>
</dbReference>
<dbReference type="Pfam" id="PF03936">
    <property type="entry name" value="Terpene_synth_C"/>
    <property type="match status" value="1"/>
</dbReference>
<protein>
    <submittedName>
        <fullName evidence="7">(-)-germacrene D synthase</fullName>
    </submittedName>
</protein>
<keyword evidence="4" id="KW-0456">Lyase</keyword>
<keyword evidence="3" id="KW-0460">Magnesium</keyword>
<dbReference type="SFLD" id="SFLDG01019">
    <property type="entry name" value="Terpene_Cyclase_Like_1_C_Termi"/>
    <property type="match status" value="1"/>
</dbReference>
<dbReference type="CDD" id="cd00684">
    <property type="entry name" value="Terpene_cyclase_plant_C1"/>
    <property type="match status" value="1"/>
</dbReference>
<evidence type="ECO:0000256" key="3">
    <source>
        <dbReference type="ARBA" id="ARBA00022842"/>
    </source>
</evidence>
<keyword evidence="8" id="KW-1185">Reference proteome</keyword>
<dbReference type="EMBL" id="QJKJ01009949">
    <property type="protein sequence ID" value="RDX75093.1"/>
    <property type="molecule type" value="Genomic_DNA"/>
</dbReference>
<accession>A0A371FAD1</accession>
<dbReference type="GO" id="GO:0016102">
    <property type="term" value="P:diterpenoid biosynthetic process"/>
    <property type="evidence" value="ECO:0007669"/>
    <property type="project" value="InterPro"/>
</dbReference>
<dbReference type="AlphaFoldDB" id="A0A371FAD1"/>
<evidence type="ECO:0000313" key="7">
    <source>
        <dbReference type="EMBL" id="RDX75093.1"/>
    </source>
</evidence>
<feature type="domain" description="Terpene synthase metal-binding" evidence="6">
    <location>
        <begin position="269"/>
        <end position="490"/>
    </location>
</feature>
<evidence type="ECO:0000256" key="1">
    <source>
        <dbReference type="ARBA" id="ARBA00001946"/>
    </source>
</evidence>
<organism evidence="7 8">
    <name type="scientific">Mucuna pruriens</name>
    <name type="common">Velvet bean</name>
    <name type="synonym">Dolichos pruriens</name>
    <dbReference type="NCBI Taxonomy" id="157652"/>
    <lineage>
        <taxon>Eukaryota</taxon>
        <taxon>Viridiplantae</taxon>
        <taxon>Streptophyta</taxon>
        <taxon>Embryophyta</taxon>
        <taxon>Tracheophyta</taxon>
        <taxon>Spermatophyta</taxon>
        <taxon>Magnoliopsida</taxon>
        <taxon>eudicotyledons</taxon>
        <taxon>Gunneridae</taxon>
        <taxon>Pentapetalae</taxon>
        <taxon>rosids</taxon>
        <taxon>fabids</taxon>
        <taxon>Fabales</taxon>
        <taxon>Fabaceae</taxon>
        <taxon>Papilionoideae</taxon>
        <taxon>50 kb inversion clade</taxon>
        <taxon>NPAAA clade</taxon>
        <taxon>indigoferoid/millettioid clade</taxon>
        <taxon>Phaseoleae</taxon>
        <taxon>Mucuna</taxon>
    </lineage>
</organism>
<dbReference type="InterPro" id="IPR008930">
    <property type="entry name" value="Terpenoid_cyclase/PrenylTrfase"/>
</dbReference>
<comment type="cofactor">
    <cofactor evidence="1">
        <name>Mg(2+)</name>
        <dbReference type="ChEBI" id="CHEBI:18420"/>
    </cofactor>
</comment>
<dbReference type="InterPro" id="IPR036965">
    <property type="entry name" value="Terpene_synth_N_sf"/>
</dbReference>
<dbReference type="SUPFAM" id="SSF48576">
    <property type="entry name" value="Terpenoid synthases"/>
    <property type="match status" value="1"/>
</dbReference>
<dbReference type="PANTHER" id="PTHR31225:SF241">
    <property type="entry name" value="TERPENE SYNTHASE FAMILY, METAL-BINDING DOMAIN PROTEIN"/>
    <property type="match status" value="1"/>
</dbReference>
<proteinExistence type="predicted"/>
<evidence type="ECO:0000259" key="5">
    <source>
        <dbReference type="Pfam" id="PF01397"/>
    </source>
</evidence>
<dbReference type="GO" id="GO:0051707">
    <property type="term" value="P:response to other organism"/>
    <property type="evidence" value="ECO:0007669"/>
    <property type="project" value="UniProtKB-ARBA"/>
</dbReference>
<dbReference type="InterPro" id="IPR044814">
    <property type="entry name" value="Terpene_cyclase_plant_C1"/>
</dbReference>
<evidence type="ECO:0000256" key="2">
    <source>
        <dbReference type="ARBA" id="ARBA00022723"/>
    </source>
</evidence>
<dbReference type="InterPro" id="IPR008949">
    <property type="entry name" value="Isoprenoid_synthase_dom_sf"/>
</dbReference>
<keyword evidence="2" id="KW-0479">Metal-binding</keyword>
<dbReference type="SFLD" id="SFLDS00005">
    <property type="entry name" value="Isoprenoid_Synthase_Type_I"/>
    <property type="match status" value="1"/>
</dbReference>
<dbReference type="GO" id="GO:0000287">
    <property type="term" value="F:magnesium ion binding"/>
    <property type="evidence" value="ECO:0007669"/>
    <property type="project" value="InterPro"/>
</dbReference>